<reference evidence="2" key="1">
    <citation type="journal article" date="2021" name="Proc. Natl. Acad. Sci. U.S.A.">
        <title>A Catalog of Tens of Thousands of Viruses from Human Metagenomes Reveals Hidden Associations with Chronic Diseases.</title>
        <authorList>
            <person name="Tisza M.J."/>
            <person name="Buck C.B."/>
        </authorList>
    </citation>
    <scope>NUCLEOTIDE SEQUENCE</scope>
    <source>
        <strain evidence="2">Cttot15</strain>
    </source>
</reference>
<name>A0A8S5TML7_9CAUD</name>
<dbReference type="EMBL" id="BK032858">
    <property type="protein sequence ID" value="DAF64359.1"/>
    <property type="molecule type" value="Genomic_DNA"/>
</dbReference>
<evidence type="ECO:0000256" key="1">
    <source>
        <dbReference type="SAM" id="Coils"/>
    </source>
</evidence>
<organism evidence="2">
    <name type="scientific">Podoviridae sp. cttot15</name>
    <dbReference type="NCBI Taxonomy" id="2827751"/>
    <lineage>
        <taxon>Viruses</taxon>
        <taxon>Duplodnaviria</taxon>
        <taxon>Heunggongvirae</taxon>
        <taxon>Uroviricota</taxon>
        <taxon>Caudoviricetes</taxon>
    </lineage>
</organism>
<proteinExistence type="predicted"/>
<dbReference type="SUPFAM" id="SSF52266">
    <property type="entry name" value="SGNH hydrolase"/>
    <property type="match status" value="1"/>
</dbReference>
<keyword evidence="1" id="KW-0175">Coiled coil</keyword>
<feature type="coiled-coil region" evidence="1">
    <location>
        <begin position="77"/>
        <end position="108"/>
    </location>
</feature>
<evidence type="ECO:0000313" key="2">
    <source>
        <dbReference type="EMBL" id="DAF64359.1"/>
    </source>
</evidence>
<sequence length="487" mass="55520">MADINDIIGSIDRALWRVRDRSVNNITPFTYRDGLTYLEVLERIRGAVVESIDYIGKFGAEQDKIIKELNEKVSTFITEMEKVHDGWNKEIEEKRKNVLSTIEEFKSRLIAVALTPAKSNRYNLNNAFLSTTMQDGTTHYMATVKLTEKMEERLDGVNSSLTNTINSLPNTYYNKTYLDEFFERITTFDQAVIIGSSNVTSDGGVWAKQLATEYGYKRAHNYGIGGGAFTSAQGARFDTQIQNAYNGLNRENLNQRVGGVFIIDMLNDIRAMHNITQMAEVCANMIKNYWPNAKVFCIPVIWNDSTLNSGKMSESIQARTSEFMWAFNPLSPAVCEGSLSWFRGDPSVIRGNNEVHLTDEGYQQAKHYALAWLRGGTSWNDYGWRPLNEWGTDANGLKKDSLTLRVKREHTNAYLRGWFEVISPLGNDHPIWSIPKWATPYSNQYFQGMTSNKEWKTFYVNIDSQLVTANSMPVGTQIYIFGQWGVW</sequence>
<protein>
    <submittedName>
        <fullName evidence="2">Acyl-CoA thioesterase</fullName>
    </submittedName>
</protein>
<accession>A0A8S5TML7</accession>